<comment type="similarity">
    <text evidence="1">Belongs to the GSP E family.</text>
</comment>
<dbReference type="SUPFAM" id="SSF52540">
    <property type="entry name" value="P-loop containing nucleoside triphosphate hydrolases"/>
    <property type="match status" value="1"/>
</dbReference>
<evidence type="ECO:0000256" key="1">
    <source>
        <dbReference type="ARBA" id="ARBA00006611"/>
    </source>
</evidence>
<evidence type="ECO:0000256" key="3">
    <source>
        <dbReference type="ARBA" id="ARBA00022840"/>
    </source>
</evidence>
<dbReference type="InterPro" id="IPR027417">
    <property type="entry name" value="P-loop_NTPase"/>
</dbReference>
<evidence type="ECO:0000313" key="6">
    <source>
        <dbReference type="Proteomes" id="UP000219336"/>
    </source>
</evidence>
<dbReference type="OrthoDB" id="5790493at2"/>
<dbReference type="Gene3D" id="3.30.450.90">
    <property type="match status" value="1"/>
</dbReference>
<evidence type="ECO:0000259" key="4">
    <source>
        <dbReference type="Pfam" id="PF00437"/>
    </source>
</evidence>
<feature type="domain" description="Bacterial type II secretion system protein E" evidence="4">
    <location>
        <begin position="99"/>
        <end position="522"/>
    </location>
</feature>
<keyword evidence="6" id="KW-1185">Reference proteome</keyword>
<dbReference type="Pfam" id="PF00437">
    <property type="entry name" value="T2SSE"/>
    <property type="match status" value="1"/>
</dbReference>
<dbReference type="Proteomes" id="UP000219336">
    <property type="component" value="Unassembled WGS sequence"/>
</dbReference>
<proteinExistence type="inferred from homology"/>
<gene>
    <name evidence="5" type="primary">epsE_1</name>
    <name evidence="5" type="ORF">VTH8203_00836</name>
</gene>
<dbReference type="Gene3D" id="3.40.50.300">
    <property type="entry name" value="P-loop containing nucleotide triphosphate hydrolases"/>
    <property type="match status" value="1"/>
</dbReference>
<dbReference type="GO" id="GO:0016887">
    <property type="term" value="F:ATP hydrolysis activity"/>
    <property type="evidence" value="ECO:0007669"/>
    <property type="project" value="TreeGrafter"/>
</dbReference>
<evidence type="ECO:0000313" key="5">
    <source>
        <dbReference type="EMBL" id="SNX47235.1"/>
    </source>
</evidence>
<protein>
    <submittedName>
        <fullName evidence="5">Type II secretion system protein E</fullName>
    </submittedName>
</protein>
<accession>A0A240EGY7</accession>
<dbReference type="InterPro" id="IPR001482">
    <property type="entry name" value="T2SS/T4SS_dom"/>
</dbReference>
<dbReference type="PANTHER" id="PTHR30258">
    <property type="entry name" value="TYPE II SECRETION SYSTEM PROTEIN GSPE-RELATED"/>
    <property type="match status" value="1"/>
</dbReference>
<dbReference type="AlphaFoldDB" id="A0A240EGY7"/>
<keyword evidence="2" id="KW-0547">Nucleotide-binding</keyword>
<organism evidence="5 6">
    <name type="scientific">Vibrio thalassae</name>
    <dbReference type="NCBI Taxonomy" id="1243014"/>
    <lineage>
        <taxon>Bacteria</taxon>
        <taxon>Pseudomonadati</taxon>
        <taxon>Pseudomonadota</taxon>
        <taxon>Gammaproteobacteria</taxon>
        <taxon>Vibrionales</taxon>
        <taxon>Vibrionaceae</taxon>
        <taxon>Vibrio</taxon>
    </lineage>
</organism>
<dbReference type="RefSeq" id="WP_096992527.1">
    <property type="nucleotide sequence ID" value="NZ_JBHSII010000006.1"/>
</dbReference>
<name>A0A240EGY7_9VIBR</name>
<keyword evidence="3" id="KW-0067">ATP-binding</keyword>
<sequence>MSYIDGIKQDEALFNIISERSDCYINDEGELCVYVPDAPAGTFDDVIDKLRESTTAFGGRFYGCEPRIVVVDKEAVSDAVQNIKMDSEATSQNNDTENTESLLQLKRLLEIAANQGISDIHLKLIEEKSITEVNKRVDGRFSKMMENQSIEYGKNIGSGATVTLGGKQEYAISAQIDVTFKMAVGIKRKGDNGSTIVINKSIKWRFSQIPLDDGAKITIRNLDTGSGKIPSLRELGLSKGHERAFKQVVNSAQGSLFMSGPTGSGKTTTINSALSTVDDTKVIHSLEDPVEFHRTGRNHFATNVVESYIDPKTKQRTKSFEVYGAVLLRHDSNGLYFGEIRTKGAAACYMRLASTGQVMLGTIHCNSAIATITTVAEQLGVPTSQLASPGILSALAHQRLVRTLCPKCKISHKDAPKYFVEDPTLEMAYKAVETIGEQQEKSVDSVYYRNDIGGMCSECEGTGEKGRTALFEIIMVDDKGREFIRELRLSEWKQYLESQGWPSIREHAELKLLAGILDYRSVAEEVDGLVKQDLKGLYQEMREI</sequence>
<dbReference type="PANTHER" id="PTHR30258:SF1">
    <property type="entry name" value="PROTEIN TRANSPORT PROTEIN HOFB HOMOLOG"/>
    <property type="match status" value="1"/>
</dbReference>
<evidence type="ECO:0000256" key="2">
    <source>
        <dbReference type="ARBA" id="ARBA00022741"/>
    </source>
</evidence>
<reference evidence="6" key="1">
    <citation type="submission" date="2016-06" db="EMBL/GenBank/DDBJ databases">
        <authorList>
            <person name="Rodrigo-Torres L."/>
            <person name="Arahal R.D."/>
            <person name="Lucena T."/>
        </authorList>
    </citation>
    <scope>NUCLEOTIDE SEQUENCE [LARGE SCALE GENOMIC DNA]</scope>
    <source>
        <strain evidence="6">CECT8203</strain>
    </source>
</reference>
<dbReference type="GO" id="GO:0005524">
    <property type="term" value="F:ATP binding"/>
    <property type="evidence" value="ECO:0007669"/>
    <property type="project" value="UniProtKB-KW"/>
</dbReference>
<dbReference type="EMBL" id="OANU01000006">
    <property type="protein sequence ID" value="SNX47235.1"/>
    <property type="molecule type" value="Genomic_DNA"/>
</dbReference>
<dbReference type="GO" id="GO:0005886">
    <property type="term" value="C:plasma membrane"/>
    <property type="evidence" value="ECO:0007669"/>
    <property type="project" value="TreeGrafter"/>
</dbReference>